<organism evidence="5 6">
    <name type="scientific">Clunio marinus</name>
    <dbReference type="NCBI Taxonomy" id="568069"/>
    <lineage>
        <taxon>Eukaryota</taxon>
        <taxon>Metazoa</taxon>
        <taxon>Ecdysozoa</taxon>
        <taxon>Arthropoda</taxon>
        <taxon>Hexapoda</taxon>
        <taxon>Insecta</taxon>
        <taxon>Pterygota</taxon>
        <taxon>Neoptera</taxon>
        <taxon>Endopterygota</taxon>
        <taxon>Diptera</taxon>
        <taxon>Nematocera</taxon>
        <taxon>Chironomoidea</taxon>
        <taxon>Chironomidae</taxon>
        <taxon>Clunio</taxon>
    </lineage>
</organism>
<feature type="coiled-coil region" evidence="3">
    <location>
        <begin position="267"/>
        <end position="294"/>
    </location>
</feature>
<evidence type="ECO:0000313" key="5">
    <source>
        <dbReference type="EMBL" id="CRK99105.1"/>
    </source>
</evidence>
<keyword evidence="1" id="KW-0433">Leucine-rich repeat</keyword>
<evidence type="ECO:0000313" key="6">
    <source>
        <dbReference type="Proteomes" id="UP000183832"/>
    </source>
</evidence>
<dbReference type="Proteomes" id="UP000183832">
    <property type="component" value="Unassembled WGS sequence"/>
</dbReference>
<proteinExistence type="predicted"/>
<dbReference type="OrthoDB" id="7790831at2759"/>
<dbReference type="SMART" id="SM00369">
    <property type="entry name" value="LRR_TYP"/>
    <property type="match status" value="5"/>
</dbReference>
<dbReference type="Pfam" id="PF13855">
    <property type="entry name" value="LRR_8"/>
    <property type="match status" value="1"/>
</dbReference>
<protein>
    <submittedName>
        <fullName evidence="5">CLUMA_CG012350, isoform A</fullName>
    </submittedName>
</protein>
<keyword evidence="3" id="KW-0175">Coiled coil</keyword>
<dbReference type="EMBL" id="CVRI01000048">
    <property type="protein sequence ID" value="CRK99105.1"/>
    <property type="molecule type" value="Genomic_DNA"/>
</dbReference>
<keyword evidence="6" id="KW-1185">Reference proteome</keyword>
<evidence type="ECO:0000256" key="2">
    <source>
        <dbReference type="ARBA" id="ARBA00022737"/>
    </source>
</evidence>
<keyword evidence="2" id="KW-0677">Repeat</keyword>
<name>A0A1J1IKX6_9DIPT</name>
<dbReference type="PANTHER" id="PTHR24366">
    <property type="entry name" value="IG(IMMUNOGLOBULIN) AND LRR(LEUCINE RICH REPEAT) DOMAINS"/>
    <property type="match status" value="1"/>
</dbReference>
<dbReference type="PRINTS" id="PR00019">
    <property type="entry name" value="LEURICHRPT"/>
</dbReference>
<evidence type="ECO:0000256" key="1">
    <source>
        <dbReference type="ARBA" id="ARBA00022614"/>
    </source>
</evidence>
<dbReference type="SUPFAM" id="SSF52058">
    <property type="entry name" value="L domain-like"/>
    <property type="match status" value="1"/>
</dbReference>
<dbReference type="InterPro" id="IPR026906">
    <property type="entry name" value="LRR_5"/>
</dbReference>
<sequence length="362" mass="42104">MKKHSAIFFFIFLSLIVLVFAHKEGKAMRDVFCNFIEDDRGYVCELTKLKLFSEDDILRFTGEQMSGKSNEDVKYLHIHSSESNIVPSENIFNFFVNLEKLEMKGVGVRTVSTIINCMPLDLIILSDNQISFLDAGTFIECANLEILDLARNEIKKINDNAFSSLKTLRELDLSNNQLDKLTRKSIKPMKNLRKLSFRANKIKELPYNIFNDLFELRNLDLSDNPLTRLDFRSFDITIRIESLKLSGTDINKLHPYTFRNLRRLRFLDISRNDLQHIENELMATNKEVEEIRMNDCGVKSIGRQFFDKLDRLKTFKALGNKCVDGDYTGDVILMRPKFLDCFIEWDKIKERGNKGIHTGDEL</sequence>
<dbReference type="InterPro" id="IPR001611">
    <property type="entry name" value="Leu-rich_rpt"/>
</dbReference>
<evidence type="ECO:0000256" key="4">
    <source>
        <dbReference type="SAM" id="SignalP"/>
    </source>
</evidence>
<feature type="signal peptide" evidence="4">
    <location>
        <begin position="1"/>
        <end position="21"/>
    </location>
</feature>
<dbReference type="STRING" id="568069.A0A1J1IKX6"/>
<dbReference type="Pfam" id="PF13306">
    <property type="entry name" value="LRR_5"/>
    <property type="match status" value="1"/>
</dbReference>
<dbReference type="PROSITE" id="PS51450">
    <property type="entry name" value="LRR"/>
    <property type="match status" value="2"/>
</dbReference>
<evidence type="ECO:0000256" key="3">
    <source>
        <dbReference type="SAM" id="Coils"/>
    </source>
</evidence>
<accession>A0A1J1IKX6</accession>
<dbReference type="Gene3D" id="3.80.10.10">
    <property type="entry name" value="Ribonuclease Inhibitor"/>
    <property type="match status" value="2"/>
</dbReference>
<dbReference type="InterPro" id="IPR003591">
    <property type="entry name" value="Leu-rich_rpt_typical-subtyp"/>
</dbReference>
<dbReference type="InterPro" id="IPR032675">
    <property type="entry name" value="LRR_dom_sf"/>
</dbReference>
<keyword evidence="4" id="KW-0732">Signal</keyword>
<reference evidence="5 6" key="1">
    <citation type="submission" date="2015-04" db="EMBL/GenBank/DDBJ databases">
        <authorList>
            <person name="Syromyatnikov M.Y."/>
            <person name="Popov V.N."/>
        </authorList>
    </citation>
    <scope>NUCLEOTIDE SEQUENCE [LARGE SCALE GENOMIC DNA]</scope>
</reference>
<dbReference type="AlphaFoldDB" id="A0A1J1IKX6"/>
<gene>
    <name evidence="5" type="ORF">CLUMA_CG012350</name>
</gene>
<feature type="chain" id="PRO_5012995280" evidence="4">
    <location>
        <begin position="22"/>
        <end position="362"/>
    </location>
</feature>
<dbReference type="PANTHER" id="PTHR24366:SF170">
    <property type="entry name" value="RE50361P"/>
    <property type="match status" value="1"/>
</dbReference>